<proteinExistence type="predicted"/>
<evidence type="ECO:0000259" key="7">
    <source>
        <dbReference type="PROSITE" id="PS50188"/>
    </source>
</evidence>
<dbReference type="Gene3D" id="2.60.120.920">
    <property type="match status" value="1"/>
</dbReference>
<dbReference type="InterPro" id="IPR037353">
    <property type="entry name" value="ASH2"/>
</dbReference>
<dbReference type="SUPFAM" id="SSF57903">
    <property type="entry name" value="FYVE/PHD zinc finger"/>
    <property type="match status" value="1"/>
</dbReference>
<comment type="subcellular location">
    <subcellularLocation>
        <location evidence="1">Nucleus</location>
    </subcellularLocation>
</comment>
<keyword evidence="9" id="KW-1185">Reference proteome</keyword>
<feature type="region of interest" description="Disordered" evidence="6">
    <location>
        <begin position="264"/>
        <end position="301"/>
    </location>
</feature>
<evidence type="ECO:0000256" key="3">
    <source>
        <dbReference type="ARBA" id="ARBA00022771"/>
    </source>
</evidence>
<dbReference type="InterPro" id="IPR003877">
    <property type="entry name" value="SPRY_dom"/>
</dbReference>
<dbReference type="PROSITE" id="PS01359">
    <property type="entry name" value="ZF_PHD_1"/>
    <property type="match status" value="1"/>
</dbReference>
<keyword evidence="5" id="KW-0539">Nucleus</keyword>
<dbReference type="InterPro" id="IPR011011">
    <property type="entry name" value="Znf_FYVE_PHD"/>
</dbReference>
<dbReference type="InParanoid" id="A0A482XHK6"/>
<dbReference type="InterPro" id="IPR001965">
    <property type="entry name" value="Znf_PHD"/>
</dbReference>
<dbReference type="Pfam" id="PF00622">
    <property type="entry name" value="SPRY"/>
    <property type="match status" value="1"/>
</dbReference>
<dbReference type="SMART" id="SM00449">
    <property type="entry name" value="SPRY"/>
    <property type="match status" value="1"/>
</dbReference>
<dbReference type="GO" id="GO:0000976">
    <property type="term" value="F:transcription cis-regulatory region binding"/>
    <property type="evidence" value="ECO:0007669"/>
    <property type="project" value="TreeGrafter"/>
</dbReference>
<dbReference type="CDD" id="cd12872">
    <property type="entry name" value="SPRY_Ash2"/>
    <property type="match status" value="1"/>
</dbReference>
<dbReference type="InterPro" id="IPR053835">
    <property type="entry name" value="ASH2L-like_WH"/>
</dbReference>
<dbReference type="InterPro" id="IPR043136">
    <property type="entry name" value="B30.2/SPRY_sf"/>
</dbReference>
<evidence type="ECO:0000256" key="2">
    <source>
        <dbReference type="ARBA" id="ARBA00022723"/>
    </source>
</evidence>
<evidence type="ECO:0000313" key="8">
    <source>
        <dbReference type="EMBL" id="RZF45134.1"/>
    </source>
</evidence>
<dbReference type="GO" id="GO:0048188">
    <property type="term" value="C:Set1C/COMPASS complex"/>
    <property type="evidence" value="ECO:0007669"/>
    <property type="project" value="InterPro"/>
</dbReference>
<dbReference type="InterPro" id="IPR019786">
    <property type="entry name" value="Zinc_finger_PHD-type_CS"/>
</dbReference>
<dbReference type="InterPro" id="IPR013320">
    <property type="entry name" value="ConA-like_dom_sf"/>
</dbReference>
<comment type="caution">
    <text evidence="8">The sequence shown here is derived from an EMBL/GenBank/DDBJ whole genome shotgun (WGS) entry which is preliminary data.</text>
</comment>
<dbReference type="OrthoDB" id="10266026at2759"/>
<dbReference type="AlphaFoldDB" id="A0A482XHK6"/>
<dbReference type="PANTHER" id="PTHR10598:SF0">
    <property type="entry name" value="SET1_ASH2 HISTONE METHYLTRANSFERASE COMPLEX SUBUNIT ASH2"/>
    <property type="match status" value="1"/>
</dbReference>
<dbReference type="GO" id="GO:0008270">
    <property type="term" value="F:zinc ion binding"/>
    <property type="evidence" value="ECO:0007669"/>
    <property type="project" value="UniProtKB-KW"/>
</dbReference>
<organism evidence="8 9">
    <name type="scientific">Laodelphax striatellus</name>
    <name type="common">Small brown planthopper</name>
    <name type="synonym">Delphax striatella</name>
    <dbReference type="NCBI Taxonomy" id="195883"/>
    <lineage>
        <taxon>Eukaryota</taxon>
        <taxon>Metazoa</taxon>
        <taxon>Ecdysozoa</taxon>
        <taxon>Arthropoda</taxon>
        <taxon>Hexapoda</taxon>
        <taxon>Insecta</taxon>
        <taxon>Pterygota</taxon>
        <taxon>Neoptera</taxon>
        <taxon>Paraneoptera</taxon>
        <taxon>Hemiptera</taxon>
        <taxon>Auchenorrhyncha</taxon>
        <taxon>Fulgoroidea</taxon>
        <taxon>Delphacidae</taxon>
        <taxon>Criomorphinae</taxon>
        <taxon>Laodelphax</taxon>
    </lineage>
</organism>
<dbReference type="EMBL" id="QKKF02009820">
    <property type="protein sequence ID" value="RZF45134.1"/>
    <property type="molecule type" value="Genomic_DNA"/>
</dbReference>
<dbReference type="SMART" id="SM00249">
    <property type="entry name" value="PHD"/>
    <property type="match status" value="1"/>
</dbReference>
<dbReference type="SMR" id="A0A482XHK6"/>
<dbReference type="FunCoup" id="A0A482XHK6">
    <property type="interactions" value="1892"/>
</dbReference>
<reference evidence="8 9" key="1">
    <citation type="journal article" date="2017" name="Gigascience">
        <title>Genome sequence of the small brown planthopper, Laodelphax striatellus.</title>
        <authorList>
            <person name="Zhu J."/>
            <person name="Jiang F."/>
            <person name="Wang X."/>
            <person name="Yang P."/>
            <person name="Bao Y."/>
            <person name="Zhao W."/>
            <person name="Wang W."/>
            <person name="Lu H."/>
            <person name="Wang Q."/>
            <person name="Cui N."/>
            <person name="Li J."/>
            <person name="Chen X."/>
            <person name="Luo L."/>
            <person name="Yu J."/>
            <person name="Kang L."/>
            <person name="Cui F."/>
        </authorList>
    </citation>
    <scope>NUCLEOTIDE SEQUENCE [LARGE SCALE GENOMIC DNA]</scope>
    <source>
        <strain evidence="8">Lst14</strain>
    </source>
</reference>
<sequence>MSDKLDPKMRDLPNIAVKDIADDTSGISNMPTKSKQSEIITKLSPDSKEPETLKIENGLVNHVTKSLSESKNCTTTNNKSTEREGNCYCGKERNLNIVELLCANCNRWFHESCIGYQLGKLVPFMMNYIFVCKNCSPTGLESFKKTQALFPQMCVTALGNLMQQSIKEGASQTQFSKDKHIIPFIDCHWDSMTTTPRRVTQSWHSTVLRALIKETNIIFACNDTAPNGPLYSLMAPDLTQIKPNYEAMIKGGHLKVTDMGIQHGGGSGLKGRNAKRKVPGEGGTGTGKKGRGAAGDLSAPKLPAHGYPLEHPYNKDGYRYILAEPDPHAPFRQEFDESSDWAGKPIPGWLYRTLSPASVLLALHDRAPQLRVSEDRLAVTGEKGYCMVRATHSVSRGCWYWEAAIEEMPEGSATRLGWAQEYANLQAPLGYDKFGYSWRSRKGTRFHECRGKHYSRGFGEGDILGFLIVLPNNSSYIPQTYKDRPLVKFKSHLYYEEKDRVSECLKNLKPLPGSKIIFFINGECQGEAFLAIYAGAYYPTISIHKSATVSVNFGPNFKHPPPATDYKYRGMWEKAEEAICEQTMADLLYLTENDGKLRLDALP</sequence>
<name>A0A482XHK6_LAOST</name>
<dbReference type="InterPro" id="IPR049455">
    <property type="entry name" value="ASH2-like_PHD"/>
</dbReference>
<evidence type="ECO:0000256" key="4">
    <source>
        <dbReference type="ARBA" id="ARBA00022833"/>
    </source>
</evidence>
<evidence type="ECO:0000256" key="6">
    <source>
        <dbReference type="SAM" id="MobiDB-lite"/>
    </source>
</evidence>
<keyword evidence="2" id="KW-0479">Metal-binding</keyword>
<keyword evidence="3" id="KW-0863">Zinc-finger</keyword>
<protein>
    <recommendedName>
        <fullName evidence="7">B30.2/SPRY domain-containing protein</fullName>
    </recommendedName>
</protein>
<evidence type="ECO:0000256" key="1">
    <source>
        <dbReference type="ARBA" id="ARBA00004123"/>
    </source>
</evidence>
<feature type="domain" description="B30.2/SPRY" evidence="7">
    <location>
        <begin position="339"/>
        <end position="558"/>
    </location>
</feature>
<dbReference type="Gene3D" id="3.90.980.20">
    <property type="match status" value="1"/>
</dbReference>
<gene>
    <name evidence="8" type="ORF">LSTR_LSTR000544</name>
</gene>
<dbReference type="InterPro" id="IPR001870">
    <property type="entry name" value="B30.2/SPRY"/>
</dbReference>
<dbReference type="PROSITE" id="PS50188">
    <property type="entry name" value="B302_SPRY"/>
    <property type="match status" value="1"/>
</dbReference>
<keyword evidence="4" id="KW-0862">Zinc</keyword>
<dbReference type="CDD" id="cd15583">
    <property type="entry name" value="PHD_ash2p_like"/>
    <property type="match status" value="1"/>
</dbReference>
<evidence type="ECO:0000256" key="5">
    <source>
        <dbReference type="ARBA" id="ARBA00023242"/>
    </source>
</evidence>
<evidence type="ECO:0000313" key="9">
    <source>
        <dbReference type="Proteomes" id="UP000291343"/>
    </source>
</evidence>
<dbReference type="PANTHER" id="PTHR10598">
    <property type="entry name" value="SET1/ASH2 HISTONE METHYLTRANSFERASE COMPLEX SUBUNIT ASH2"/>
    <property type="match status" value="1"/>
</dbReference>
<dbReference type="Pfam" id="PF21257">
    <property type="entry name" value="PHD_ash2p_like"/>
    <property type="match status" value="1"/>
</dbReference>
<dbReference type="FunFam" id="3.90.980.20:FF:000005">
    <property type="entry name" value="Set1/Ash2 histone methyltransferase complex subunit ASH2"/>
    <property type="match status" value="1"/>
</dbReference>
<dbReference type="Proteomes" id="UP000291343">
    <property type="component" value="Unassembled WGS sequence"/>
</dbReference>
<dbReference type="SUPFAM" id="SSF49899">
    <property type="entry name" value="Concanavalin A-like lectins/glucanases"/>
    <property type="match status" value="1"/>
</dbReference>
<dbReference type="STRING" id="195883.A0A482XHK6"/>
<accession>A0A482XHK6</accession>
<dbReference type="Pfam" id="PF21198">
    <property type="entry name" value="ASH2L-like_WH"/>
    <property type="match status" value="1"/>
</dbReference>